<feature type="coiled-coil region" evidence="2">
    <location>
        <begin position="1074"/>
        <end position="1101"/>
    </location>
</feature>
<feature type="domain" description="Reverse transcriptase" evidence="5">
    <location>
        <begin position="3479"/>
        <end position="3787"/>
    </location>
</feature>
<keyword evidence="6" id="KW-0808">Transferase</keyword>
<sequence>MSAQSVEEPRLSGESDGPNYSTMPVQPEQPARASESVQMNGYPPPSSSGMPNTAATAGEVMATASTLEGNSSRTLQASLRLAALAFLPLVPQPRVVSLSTCFNWAFWAAWLRRALGILFGVTLLRGQLRAPGPLARVQSAPRRPMMMTTRRVVPALSPLLQLLQGTIQGHSAAQAVCKATTQTEATNPETAKTTFIQLFWRRLSSDSTPTSDLVRSDSSERGSSTLASPAEPDVPGNTLPPPAPILSTSSGHQPQARALPCGTRQCCKMLVRAALHCPCHFQLLRGALCSSAGECLVPLLSEEVWNMSPLVQLTHPLLQRCTTNARSAELFGRHRAKPLLSTKASVYRTEISRGKPGPRHLAAFGPLPLRIVRVLARVLLGLRLVVVSGCFAGTAEEWAMAYAEFNHWLDTRGQNIDVALVTETHWKLEMDPCTWSLPNWHCIHFASTQRKTAGMLLYVSKRVVSDSNIRFSSHLSGRLAHVRLYTHTPVDLILCYQHASNTKAEAETIRKRAHFWHKLASLLSSIPWRHLLLVLGQHSALADVTDFAALLEAELAGPMERMWKARHSFKKAPDDSLASLWKAWRGMVLYRQLRAQIAATSKANKRAAIDSKLAVAQVKIDDHECQVAGGQGLRSQEKLTLGRRLHNAKTAFARLWTTIRNRKLHLRTRLRMWQVYVWSTLRYALLSSGLPAGGLEQLTGLVAKQIRLVTRQPAHIVHNTNQELFAQHRIVPPGDWLIAAQERRLEQANVSTSCPANLRPNLLAWRQQVLDDLRQQKSLLDHQQQARAERQSCPRPSNGSSEQAGLVELPSTIQGIACDVCGTYFPSYTNMMNHRRKKHRTAEPLPQQTTVNVYEHALDGMPQFFEEPDILQAASVGFMAKSGYHAHSAIRSSISPLGMPRGALSCLGLSFLCTFTSKAAMADLQEDSVTQQVGFFQHLLPSANPTLLSQMGVKGAEPLEGAPSKHRRLDKGGKGQGNGRQMRGQKRQGHQAPQHGLAPRGPQLDLRYILPLVLRMLLRQEDELQMIRLDKAFCLFVDPVQGDGCILKDLFKIAKVWKDKRDQDPPQVHAPLRMIMLEALLTEMKNRLKHLSENAEAQEMAIKNQWAVRQGVIIHPKREPILMRTVEERIEEALILCRSEGLLHRFHGTRPLSEEPKSPQAVFLLQVSLRGEAADNFHGILMTLSECAVWRVMNIRLRPEHLQRSQLAKQIESPHLRFQAHAAADPLAPECLLQDAIAAWEHDHLVRGLLDSILDSACFEWERFVGLCELRTAFGTLLIEFCTDPQSSFVTAGSDYSVFVLPVTLEVDGTSHETVERLMSAMSVAREWGMKVVLWSSTPCTGGQDGLESFFWRVLRFANFKHLCLPFRRSGGPCKASSLQTLRRKPVTMDLSGSLSGGSQQSLEFGKRKASVLDDMLLEAHQCVAPPTLVLPWETPVMSPVFGAASSLPSLPRVAPAPVCQPVDEGSVEASVEAPSFSMRCLFQRFVVKPIAKKHVLDLSERQYMMAQRFELVLAHAYEASSLGRTIHHKSREERVDLVLQALGGKALNTLKARIRVASRMITWGVDQNMSVFPIDEQVVLEYTDFLVKDGAKFSALTGVIETCQFLHHVLGVDMAPRALSHPLLNGRIRKAKLERPARKQARPFLASEVSALEHFVRDSSKPCQDRFAAGAMLFAIYSRSRIGDLKSIKDPVADITADKTGYLEVTSLSHKTRSMGNALGFELPLIAPVQGITDRPWGPAWLQACEESAHRFQDMLPGQPMIQSPLMAGGWSGREMSNAKFAHWVGAILSETGLQCMEAFSGHSAKRNVLSWTSKFGLSIWTSKFGLSMHTQAILGHHSLGKERTPLVYARDAQAAPIREMEGVLLQVRKGSFRPDLTRPTGAVVQVLTLAPGLRDTRHLQEMANLLKSSAAFKEKALECGLLDAQLAVLEGKGIDTLATLAYVLTTPGVTPSELALRELLDSASPDAVSLQALASIRRLTFEAQTLCIAQIKASIETEGEPKVELAPAERAQRIAAQKRRLAGFDLTGPLENAYSNYVYVSAMVEHDHPQWLELHRFIPRSQEISREKPGKEVILDESAKLSIRDRRTKDRCQIQNELQLAEAMTRRALACDLLQVCTFSVMERWHRYLLNKLSTPPPPNYRPTSMEQVLRADRQAWIRLAEEVPSLKRDPTGQLPLDLAFPRLQIDPHVTYFLQPLQGKSFLKNASTEEDSPPAPWRGRGRGRGRGGGKKRTSEGDLKHQGQAKGSGKAPAELQDSNLKHNTADGSRICWNWNLSKSCSFAKAGQACKRGAHVCMFCLGPHSLLQCKTYKRNELFSVSDGPVIFPARRPLSELVFLEFFCGSGGLCVEAPDGVPDLRGLDLTRVSTANKLYSLVMQVSCDGSHEHLPWGRLPNGGWATKAEVAYPPLMCRCLAHSFVSQLQALGAKPLPPTLHDAELQPARAAQVATSHQPSKRLPPLVSEYAYVVTVTGPASLVPSALTLDATWHLASGCTAQPSVQQLPAGSKRLSSFPARGDPEGRESIVTTKFGVPWSPADFVAQAIKCKHPKLLASALPAPLKECIDHCVSRSPVEIARERTANLRQWMLRAKELNAEGEEPLVSSHCKDILANKSMKLLGEMIHESGYGDSKLPRDIGKGFDLLGPIPDSSGVLPKKATYASLSVPEVREVAHDNQKCVWQAVLDSAESMSAEDMAVAAEIYKLTLADLPSDAILTRRFGVVQSSWDAAKGSVKKIRPIDDFTESLANQASRPEPFAASLGGRARVAVGSACAWFSADVGASDSEIPHMIFAWILLGFLYPWFSLSALHNNIDNMASGTADAANNMSYDVAAPVPIPEVDYEEDDSFHVFDRSEGWRPRRASGNGDANHDQDFSGPVKTGESGRPSGKPFSFYRKRAFKRAVARAKKHGTTQYRGQTCDVQDLMGQYQTSAAQQNGHAPRRKLEGSAASSHFSLSCFTWNCAGLSTVQDELFTWLEANPHDIIFLQETWHRQQMDFDTRGYHCIGSGIGTEAKRAHAGVMTLLRASIFPQEFIRYHEHVAGRLLQVRAWCAGGWIDTINMYQYALGGQNEQAAILQKRATLWTTLRNTLGQIPQSSTLISAGDYNCTLEQLKHHAGPGMLAPNIPSPDAEDLVAIMQDLSLLATNTYGRKNSFTYIHEGYKPARRSFIDYLFVRQHKHSVCKAGHLRNWQVARWRAGGRHLPGWLHITIRRFRSQPKGVKAEWPRWRCRLLSQAIKEQPHLANDFVQQVGAALQEVPDYDPKALNNLLLEVGRRVFHVHRPHSLPPPWTGEEHTGSIKDKWMHYRCMRRLYTEAAKSTSGRMRLQIQAWQHRSRFLHMHRLVQKHSRKLRRIRLAQLLQEADAHSRSGCSQALFDLIRKVAPKQPRKRAQLRSRDGKLLTPAEEARTLQEFWKSVNGAPGSQLRDGEASKYNINQEDVEEALNNLQVTKAAPPHCAPHALWKLASSPIAAFMEHKVFVAWRENQAQVPQDWASAWLVFLQKTGKANDDPASLRPIALLDPMGKAVCGILKKHLEPHLLKATERLPLFGYLAHRSPQHALAVVYAHCERVRNAARAQRRSWYALREGQQRSSCAGGLQVSVDFSQAFDRADRQLLVKALEFLQVPDDLADVILRWTQQTVFHIEKAGASESYQSSTGIRQGCKLSPTLWCCMFAYVLHVFDGQLGAQWCLDHLLGFADDIHMRWEFSDKAGLMQALKEAGQALSILERLGFQLSEDKTICLLKAEGVQAPHALRKITRKRLKPPGKLLVLNSRWTLPLKTSHVYLGAVISYGPFEFQNAVHRRHAGQAAFSRLRPTLMSHRALPLKKRLHLWRTVVLPSTLYSLSSSGYTRKSYDLIRVMLVKQVRAIARSPRHLTEESDWHLFQRLQLPTVFQMLLQVHTRIVDTSTSLRGKLGSQDARLTEDIIQREHKNLEAIRMFEPGNTNQAGSQERLMCDICHQTFDNDAALRHHKAKKHSEQRMQAEPTTFDRQLHGTDGMPKCRGCGHPFDRWADLQKHIEENHCQGGNAKTASTSSPSEEKPSIQQMVRAGALQVHEIESSMMTEDLRQELISHCAICRQWMPNSKYVKVHWQRLHKEESKLFQASTLQWRRLAFDPIKHRCSWCLGEVPARTEHRDTCPVLFQLSMIRAITMPAKEDVPNESAELDLSLPADDTLRKWNLECQLCHAPCTARGLRKHLEQKHADIWKQAQPQVNMANQAIQEVFGPLVNNGALTGLGKRLSEAATTPSGDNRLPKANRLNNGRKGGRGKGGKIWNQQGRGTTDHRSQEESMEDLLRLLSQIILRHEDQLKILKQSTGWILFARTESPSILPGIIQTSQKWKAEIVKPNCPFANVSLRAVLFWNLVEQLTQAVQNLTQEQKEHALTSGWTTPAGEWKFQVWSHENHCLEADPSRDPISTEALIKILAELKSLATSEVVSAFFSNRPLTDQMQGRMVVFQLDVTFRKPVAHRFYELLEALQGQASMQLCGLQLRKEGFRRSPAVQKLAETLLWTIVLDPGLDDSFGSAGLTFLKQLLKHNSKPMLIAGQLMFSFALRGWRSPSQQHDCAEFFQHIIARLGATAFEGTWEARRLDEDALGDHRCVRLDYGRCTQAISLDIPEGSEHVAPNLLLLRFSRGNDDLSSGTVDYQAGTCAGLLVGRMFRAPRFSYTFHVCSDYNFPAFLCKPHVAVLMSFPPEPELPLHAPWYVEGDFDVNLYYHGWRDISDPPTPATSEHDTTHSADMSATSDLTVEYIPDDGEDERFQQLQMRIHCHMNPSELVLIAAPPTHPAECIAKDFLRNGGCDADQLSTLLGHLPRDQVRPHQSLDMCADAADASSFTTGAFQAGGLVGVRNNAYSFPWVTAFLCQVTRFALGRRGDDFAYTSLSLLRNVFSGGELWCHDTAGDITYPGTTLVGKLLPLSPPFVEFATYEERTLWVKKFSVCNTEARQCELAASISDMLEKGAALAKDFEILRGRLIFAENQVFGRMSCKHMQCISRACRARGIVTIHDDLAASLLYLRDRVVLGEARSVSSAHRQTFHLFTDASLENGKSGVGAILYNSQGLVVNWFSEEVQEDVVSALYVDNKKGFIYEMEAFAAIHGIIRLCQKLRNIDLIVYCDNQATVAALIKSSSEAPVVRGLLVKLSDVETSLGINCWFERVASAANPADAPSRDSTATLPWYCRIRWHPTFDASDLD</sequence>
<dbReference type="PROSITE" id="PS50878">
    <property type="entry name" value="RT_POL"/>
    <property type="match status" value="1"/>
</dbReference>
<dbReference type="Pfam" id="PF03372">
    <property type="entry name" value="Exo_endo_phos"/>
    <property type="match status" value="1"/>
</dbReference>
<evidence type="ECO:0000259" key="5">
    <source>
        <dbReference type="PROSITE" id="PS50878"/>
    </source>
</evidence>
<evidence type="ECO:0000256" key="3">
    <source>
        <dbReference type="SAM" id="MobiDB-lite"/>
    </source>
</evidence>
<accession>A0A1Q9C0I7</accession>
<gene>
    <name evidence="6" type="primary">pol</name>
    <name evidence="6" type="ORF">AK812_SmicGene43642</name>
</gene>
<dbReference type="Proteomes" id="UP000186817">
    <property type="component" value="Unassembled WGS sequence"/>
</dbReference>
<feature type="compositionally biased region" description="Basic residues" evidence="3">
    <location>
        <begin position="2221"/>
        <end position="2233"/>
    </location>
</feature>
<keyword evidence="2" id="KW-0175">Coiled coil</keyword>
<dbReference type="GO" id="GO:0008270">
    <property type="term" value="F:zinc ion binding"/>
    <property type="evidence" value="ECO:0007669"/>
    <property type="project" value="UniProtKB-KW"/>
</dbReference>
<feature type="region of interest" description="Disordered" evidence="3">
    <location>
        <begin position="2854"/>
        <end position="2888"/>
    </location>
</feature>
<proteinExistence type="predicted"/>
<keyword evidence="1" id="KW-0863">Zinc-finger</keyword>
<dbReference type="SUPFAM" id="SSF56219">
    <property type="entry name" value="DNase I-like"/>
    <property type="match status" value="2"/>
</dbReference>
<dbReference type="OrthoDB" id="436263at2759"/>
<evidence type="ECO:0000256" key="1">
    <source>
        <dbReference type="PROSITE-ProRule" id="PRU00042"/>
    </source>
</evidence>
<feature type="region of interest" description="Disordered" evidence="3">
    <location>
        <begin position="956"/>
        <end position="1000"/>
    </location>
</feature>
<dbReference type="Gene3D" id="3.60.10.10">
    <property type="entry name" value="Endonuclease/exonuclease/phosphatase"/>
    <property type="match status" value="2"/>
</dbReference>
<keyword evidence="6" id="KW-0695">RNA-directed DNA polymerase</keyword>
<protein>
    <submittedName>
        <fullName evidence="6">RNA-directed DNA polymerase from mobile element jockey</fullName>
    </submittedName>
</protein>
<evidence type="ECO:0000259" key="4">
    <source>
        <dbReference type="PROSITE" id="PS50157"/>
    </source>
</evidence>
<dbReference type="PROSITE" id="PS00028">
    <property type="entry name" value="ZINC_FINGER_C2H2_1"/>
    <property type="match status" value="3"/>
</dbReference>
<dbReference type="InterPro" id="IPR000477">
    <property type="entry name" value="RT_dom"/>
</dbReference>
<evidence type="ECO:0000256" key="2">
    <source>
        <dbReference type="SAM" id="Coils"/>
    </source>
</evidence>
<dbReference type="EMBL" id="LSRX01002027">
    <property type="protein sequence ID" value="OLP76428.1"/>
    <property type="molecule type" value="Genomic_DNA"/>
</dbReference>
<feature type="region of interest" description="Disordered" evidence="3">
    <location>
        <begin position="206"/>
        <end position="254"/>
    </location>
</feature>
<feature type="region of interest" description="Disordered" evidence="3">
    <location>
        <begin position="1"/>
        <end position="54"/>
    </location>
</feature>
<keyword evidence="1" id="KW-0479">Metal-binding</keyword>
<dbReference type="GO" id="GO:0003964">
    <property type="term" value="F:RNA-directed DNA polymerase activity"/>
    <property type="evidence" value="ECO:0007669"/>
    <property type="project" value="UniProtKB-KW"/>
</dbReference>
<organism evidence="6 7">
    <name type="scientific">Symbiodinium microadriaticum</name>
    <name type="common">Dinoflagellate</name>
    <name type="synonym">Zooxanthella microadriatica</name>
    <dbReference type="NCBI Taxonomy" id="2951"/>
    <lineage>
        <taxon>Eukaryota</taxon>
        <taxon>Sar</taxon>
        <taxon>Alveolata</taxon>
        <taxon>Dinophyceae</taxon>
        <taxon>Suessiales</taxon>
        <taxon>Symbiodiniaceae</taxon>
        <taxon>Symbiodinium</taxon>
    </lineage>
</organism>
<feature type="region of interest" description="Disordered" evidence="3">
    <location>
        <begin position="2206"/>
        <end position="2258"/>
    </location>
</feature>
<reference evidence="6 7" key="1">
    <citation type="submission" date="2016-02" db="EMBL/GenBank/DDBJ databases">
        <title>Genome analysis of coral dinoflagellate symbionts highlights evolutionary adaptations to a symbiotic lifestyle.</title>
        <authorList>
            <person name="Aranda M."/>
            <person name="Li Y."/>
            <person name="Liew Y.J."/>
            <person name="Baumgarten S."/>
            <person name="Simakov O."/>
            <person name="Wilson M."/>
            <person name="Piel J."/>
            <person name="Ashoor H."/>
            <person name="Bougouffa S."/>
            <person name="Bajic V.B."/>
            <person name="Ryu T."/>
            <person name="Ravasi T."/>
            <person name="Bayer T."/>
            <person name="Micklem G."/>
            <person name="Kim H."/>
            <person name="Bhak J."/>
            <person name="Lajeunesse T.C."/>
            <person name="Voolstra C.R."/>
        </authorList>
    </citation>
    <scope>NUCLEOTIDE SEQUENCE [LARGE SCALE GENOMIC DNA]</scope>
    <source>
        <strain evidence="6 7">CCMP2467</strain>
    </source>
</reference>
<dbReference type="SMART" id="SM00355">
    <property type="entry name" value="ZnF_C2H2"/>
    <property type="match status" value="5"/>
</dbReference>
<name>A0A1Q9C0I7_SYMMI</name>
<feature type="region of interest" description="Disordered" evidence="3">
    <location>
        <begin position="4240"/>
        <end position="4287"/>
    </location>
</feature>
<feature type="domain" description="C2H2-type" evidence="4">
    <location>
        <begin position="3951"/>
        <end position="3979"/>
    </location>
</feature>
<keyword evidence="7" id="KW-1185">Reference proteome</keyword>
<keyword evidence="1" id="KW-0862">Zinc</keyword>
<dbReference type="PANTHER" id="PTHR19446">
    <property type="entry name" value="REVERSE TRANSCRIPTASES"/>
    <property type="match status" value="1"/>
</dbReference>
<evidence type="ECO:0000313" key="7">
    <source>
        <dbReference type="Proteomes" id="UP000186817"/>
    </source>
</evidence>
<feature type="domain" description="C2H2-type" evidence="4">
    <location>
        <begin position="816"/>
        <end position="844"/>
    </location>
</feature>
<feature type="compositionally biased region" description="Polar residues" evidence="3">
    <location>
        <begin position="794"/>
        <end position="803"/>
    </location>
</feature>
<dbReference type="Pfam" id="PF00078">
    <property type="entry name" value="RVT_1"/>
    <property type="match status" value="1"/>
</dbReference>
<dbReference type="PROSITE" id="PS50157">
    <property type="entry name" value="ZINC_FINGER_C2H2_2"/>
    <property type="match status" value="2"/>
</dbReference>
<dbReference type="InterPro" id="IPR013087">
    <property type="entry name" value="Znf_C2H2_type"/>
</dbReference>
<comment type="caution">
    <text evidence="6">The sequence shown here is derived from an EMBL/GenBank/DDBJ whole genome shotgun (WGS) entry which is preliminary data.</text>
</comment>
<dbReference type="InterPro" id="IPR036691">
    <property type="entry name" value="Endo/exonu/phosph_ase_sf"/>
</dbReference>
<evidence type="ECO:0000313" key="6">
    <source>
        <dbReference type="EMBL" id="OLP76428.1"/>
    </source>
</evidence>
<feature type="region of interest" description="Disordered" evidence="3">
    <location>
        <begin position="781"/>
        <end position="806"/>
    </location>
</feature>
<dbReference type="InterPro" id="IPR005135">
    <property type="entry name" value="Endo/exonuclease/phosphatase"/>
</dbReference>
<keyword evidence="6" id="KW-0548">Nucleotidyltransferase</keyword>